<sequence>MLATATPFAPPVIDDAMRADYRRHGVVIVRQAISPAWVDRMGRFAQAQLDAPSRWGNDQPETPDTGGRLFTDRYLWRTHDDMRAFAFESGVAGLVGQLMGSHTARLYFDHLLIKEPRTLAPTPWHQDVPYWPFQGRQIASAWVALTDATVEGSAMEFVRGSHADGRVYRPEVFGSAEKSVSASWQTKSQAERVPDIEANRSGFDITGWDMRAGDAVVFSAWVLHGARGNASTAQRRVALSTRWLGDDAVWAPTEGTDPTVTQADVCVAPGMPPHDNDRFPLVWQAV</sequence>
<dbReference type="GO" id="GO:0016706">
    <property type="term" value="F:2-oxoglutarate-dependent dioxygenase activity"/>
    <property type="evidence" value="ECO:0007669"/>
    <property type="project" value="UniProtKB-ARBA"/>
</dbReference>
<dbReference type="PANTHER" id="PTHR20883:SF49">
    <property type="entry name" value="PHYTANOYL-COA DIOXYGENASE"/>
    <property type="match status" value="1"/>
</dbReference>
<dbReference type="PANTHER" id="PTHR20883">
    <property type="entry name" value="PHYTANOYL-COA DIOXYGENASE DOMAIN CONTAINING 1"/>
    <property type="match status" value="1"/>
</dbReference>
<dbReference type="STRING" id="1763535.LPB072_00275"/>
<reference evidence="2 3" key="1">
    <citation type="submission" date="2016-02" db="EMBL/GenBank/DDBJ databases">
        <title>Draft genome sequence of Hydrogenophaga sp. LPB0072.</title>
        <authorList>
            <person name="Shin S.-K."/>
            <person name="Yi H."/>
        </authorList>
    </citation>
    <scope>NUCLEOTIDE SEQUENCE [LARGE SCALE GENOMIC DNA]</scope>
    <source>
        <strain evidence="2 3">LPB0072</strain>
    </source>
</reference>
<dbReference type="Pfam" id="PF05721">
    <property type="entry name" value="PhyH"/>
    <property type="match status" value="1"/>
</dbReference>
<dbReference type="KEGG" id="hyl:LPB072_00275"/>
<dbReference type="Gene3D" id="2.60.120.620">
    <property type="entry name" value="q2cbj1_9rhob like domain"/>
    <property type="match status" value="1"/>
</dbReference>
<protein>
    <submittedName>
        <fullName evidence="1">Phytanoyl-CoA dioxygenase</fullName>
    </submittedName>
</protein>
<evidence type="ECO:0000313" key="4">
    <source>
        <dbReference type="Proteomes" id="UP000185680"/>
    </source>
</evidence>
<dbReference type="RefSeq" id="WP_066096799.1">
    <property type="nucleotide sequence ID" value="NZ_CP017476.1"/>
</dbReference>
<dbReference type="EMBL" id="CP017476">
    <property type="protein sequence ID" value="AOW11526.1"/>
    <property type="molecule type" value="Genomic_DNA"/>
</dbReference>
<keyword evidence="1" id="KW-0560">Oxidoreductase</keyword>
<dbReference type="Proteomes" id="UP000185657">
    <property type="component" value="Unassembled WGS sequence"/>
</dbReference>
<gene>
    <name evidence="1" type="ORF">LPB072_00275</name>
    <name evidence="2" type="ORF">LPB72_22550</name>
</gene>
<dbReference type="InterPro" id="IPR008775">
    <property type="entry name" value="Phytyl_CoA_dOase-like"/>
</dbReference>
<organism evidence="1 4">
    <name type="scientific">Hydrogenophaga crassostreae</name>
    <dbReference type="NCBI Taxonomy" id="1763535"/>
    <lineage>
        <taxon>Bacteria</taxon>
        <taxon>Pseudomonadati</taxon>
        <taxon>Pseudomonadota</taxon>
        <taxon>Betaproteobacteria</taxon>
        <taxon>Burkholderiales</taxon>
        <taxon>Comamonadaceae</taxon>
        <taxon>Hydrogenophaga</taxon>
    </lineage>
</organism>
<accession>A0A167GF13</accession>
<keyword evidence="3" id="KW-1185">Reference proteome</keyword>
<evidence type="ECO:0000313" key="2">
    <source>
        <dbReference type="EMBL" id="OAD39365.1"/>
    </source>
</evidence>
<dbReference type="Proteomes" id="UP000185680">
    <property type="component" value="Chromosome"/>
</dbReference>
<dbReference type="EMBL" id="LVWD01000043">
    <property type="protein sequence ID" value="OAD39365.1"/>
    <property type="molecule type" value="Genomic_DNA"/>
</dbReference>
<evidence type="ECO:0000313" key="1">
    <source>
        <dbReference type="EMBL" id="AOW11526.1"/>
    </source>
</evidence>
<name>A0A167GF13_9BURK</name>
<dbReference type="AlphaFoldDB" id="A0A167GF13"/>
<keyword evidence="1" id="KW-0223">Dioxygenase</keyword>
<dbReference type="SUPFAM" id="SSF51197">
    <property type="entry name" value="Clavaminate synthase-like"/>
    <property type="match status" value="1"/>
</dbReference>
<dbReference type="GO" id="GO:0005506">
    <property type="term" value="F:iron ion binding"/>
    <property type="evidence" value="ECO:0007669"/>
    <property type="project" value="UniProtKB-ARBA"/>
</dbReference>
<evidence type="ECO:0000313" key="3">
    <source>
        <dbReference type="Proteomes" id="UP000185657"/>
    </source>
</evidence>
<reference evidence="1 4" key="2">
    <citation type="submission" date="2016-10" db="EMBL/GenBank/DDBJ databases">
        <title>Hydorgenophaga sp. LPB0072 isolated from gastropod.</title>
        <authorList>
            <person name="Kim E."/>
            <person name="Yi H."/>
        </authorList>
    </citation>
    <scope>NUCLEOTIDE SEQUENCE [LARGE SCALE GENOMIC DNA]</scope>
    <source>
        <strain evidence="1 4">LPB0072</strain>
    </source>
</reference>
<proteinExistence type="predicted"/>